<name>A0ACB8B372_9AGAM</name>
<reference evidence="1" key="1">
    <citation type="journal article" date="2021" name="New Phytol.">
        <title>Evolutionary innovations through gain and loss of genes in the ectomycorrhizal Boletales.</title>
        <authorList>
            <person name="Wu G."/>
            <person name="Miyauchi S."/>
            <person name="Morin E."/>
            <person name="Kuo A."/>
            <person name="Drula E."/>
            <person name="Varga T."/>
            <person name="Kohler A."/>
            <person name="Feng B."/>
            <person name="Cao Y."/>
            <person name="Lipzen A."/>
            <person name="Daum C."/>
            <person name="Hundley H."/>
            <person name="Pangilinan J."/>
            <person name="Johnson J."/>
            <person name="Barry K."/>
            <person name="LaButti K."/>
            <person name="Ng V."/>
            <person name="Ahrendt S."/>
            <person name="Min B."/>
            <person name="Choi I.G."/>
            <person name="Park H."/>
            <person name="Plett J.M."/>
            <person name="Magnuson J."/>
            <person name="Spatafora J.W."/>
            <person name="Nagy L.G."/>
            <person name="Henrissat B."/>
            <person name="Grigoriev I.V."/>
            <person name="Yang Z.L."/>
            <person name="Xu J."/>
            <person name="Martin F.M."/>
        </authorList>
    </citation>
    <scope>NUCLEOTIDE SEQUENCE</scope>
    <source>
        <strain evidence="1">KUC20120723A-06</strain>
    </source>
</reference>
<accession>A0ACB8B372</accession>
<evidence type="ECO:0000313" key="2">
    <source>
        <dbReference type="Proteomes" id="UP000790709"/>
    </source>
</evidence>
<dbReference type="Proteomes" id="UP000790709">
    <property type="component" value="Unassembled WGS sequence"/>
</dbReference>
<gene>
    <name evidence="1" type="ORF">BV22DRAFT_1134024</name>
</gene>
<keyword evidence="2" id="KW-1185">Reference proteome</keyword>
<organism evidence="1 2">
    <name type="scientific">Leucogyrophana mollusca</name>
    <dbReference type="NCBI Taxonomy" id="85980"/>
    <lineage>
        <taxon>Eukaryota</taxon>
        <taxon>Fungi</taxon>
        <taxon>Dikarya</taxon>
        <taxon>Basidiomycota</taxon>
        <taxon>Agaricomycotina</taxon>
        <taxon>Agaricomycetes</taxon>
        <taxon>Agaricomycetidae</taxon>
        <taxon>Boletales</taxon>
        <taxon>Boletales incertae sedis</taxon>
        <taxon>Leucogyrophana</taxon>
    </lineage>
</organism>
<protein>
    <submittedName>
        <fullName evidence="1">Uncharacterized protein</fullName>
    </submittedName>
</protein>
<sequence length="108" mass="10928">MAVSVPIATTMASSLGDSNKVDHMRGPCLHYFAPKLGKGATTSTSYYASSVPSGNDNTPPMPTKEHAYAAALASQSLLGKLGSAFCEALLGSSGSSLTSAGHGHEKGK</sequence>
<evidence type="ECO:0000313" key="1">
    <source>
        <dbReference type="EMBL" id="KAH7919187.1"/>
    </source>
</evidence>
<proteinExistence type="predicted"/>
<comment type="caution">
    <text evidence="1">The sequence shown here is derived from an EMBL/GenBank/DDBJ whole genome shotgun (WGS) entry which is preliminary data.</text>
</comment>
<dbReference type="EMBL" id="MU266686">
    <property type="protein sequence ID" value="KAH7919187.1"/>
    <property type="molecule type" value="Genomic_DNA"/>
</dbReference>